<keyword evidence="9" id="KW-1185">Reference proteome</keyword>
<evidence type="ECO:0000313" key="9">
    <source>
        <dbReference type="Proteomes" id="UP000025061"/>
    </source>
</evidence>
<evidence type="ECO:0000256" key="2">
    <source>
        <dbReference type="ARBA" id="ARBA00016664"/>
    </source>
</evidence>
<evidence type="ECO:0000256" key="5">
    <source>
        <dbReference type="ARBA" id="ARBA00023239"/>
    </source>
</evidence>
<dbReference type="PANTHER" id="PTHR23133:SF2">
    <property type="entry name" value="IMIDAZOLEGLYCEROL-PHOSPHATE DEHYDRATASE"/>
    <property type="match status" value="1"/>
</dbReference>
<evidence type="ECO:0000256" key="7">
    <source>
        <dbReference type="RuleBase" id="RU000599"/>
    </source>
</evidence>
<dbReference type="NCBIfam" id="NF002109">
    <property type="entry name" value="PRK00951.1-5"/>
    <property type="match status" value="1"/>
</dbReference>
<dbReference type="Gene3D" id="3.30.230.40">
    <property type="entry name" value="Imidazole glycerol phosphate dehydratase, domain 1"/>
    <property type="match status" value="2"/>
</dbReference>
<comment type="subcellular location">
    <subcellularLocation>
        <location evidence="6 7">Cytoplasm</location>
    </subcellularLocation>
</comment>
<dbReference type="SUPFAM" id="SSF54211">
    <property type="entry name" value="Ribosomal protein S5 domain 2-like"/>
    <property type="match status" value="2"/>
</dbReference>
<evidence type="ECO:0000313" key="8">
    <source>
        <dbReference type="EMBL" id="KCZ94886.1"/>
    </source>
</evidence>
<dbReference type="InterPro" id="IPR038494">
    <property type="entry name" value="IGPD_sf"/>
</dbReference>
<dbReference type="GO" id="GO:0000105">
    <property type="term" value="P:L-histidine biosynthetic process"/>
    <property type="evidence" value="ECO:0007669"/>
    <property type="project" value="UniProtKB-UniRule"/>
</dbReference>
<gene>
    <name evidence="6 8" type="primary">hisB</name>
    <name evidence="8" type="ORF">HHI_08828</name>
</gene>
<comment type="catalytic activity">
    <reaction evidence="6 7">
        <text>D-erythro-1-(imidazol-4-yl)glycerol 3-phosphate = 3-(imidazol-4-yl)-2-oxopropyl phosphate + H2O</text>
        <dbReference type="Rhea" id="RHEA:11040"/>
        <dbReference type="ChEBI" id="CHEBI:15377"/>
        <dbReference type="ChEBI" id="CHEBI:57766"/>
        <dbReference type="ChEBI" id="CHEBI:58278"/>
        <dbReference type="EC" id="4.2.1.19"/>
    </reaction>
</comment>
<keyword evidence="6" id="KW-0963">Cytoplasm</keyword>
<evidence type="ECO:0000256" key="1">
    <source>
        <dbReference type="ARBA" id="ARBA00005047"/>
    </source>
</evidence>
<dbReference type="EC" id="4.2.1.19" evidence="6 7"/>
<evidence type="ECO:0000256" key="4">
    <source>
        <dbReference type="ARBA" id="ARBA00023102"/>
    </source>
</evidence>
<evidence type="ECO:0000256" key="6">
    <source>
        <dbReference type="HAMAP-Rule" id="MF_00076"/>
    </source>
</evidence>
<comment type="caution">
    <text evidence="8">The sequence shown here is derived from an EMBL/GenBank/DDBJ whole genome shotgun (WGS) entry which is preliminary data.</text>
</comment>
<organism evidence="8 9">
    <name type="scientific">Hyphomonas hirschiana VP5</name>
    <dbReference type="NCBI Taxonomy" id="1280951"/>
    <lineage>
        <taxon>Bacteria</taxon>
        <taxon>Pseudomonadati</taxon>
        <taxon>Pseudomonadota</taxon>
        <taxon>Alphaproteobacteria</taxon>
        <taxon>Hyphomonadales</taxon>
        <taxon>Hyphomonadaceae</taxon>
        <taxon>Hyphomonas</taxon>
    </lineage>
</organism>
<dbReference type="PATRIC" id="fig|1280951.3.peg.1782"/>
<name>A0A059FWJ9_9PROT</name>
<dbReference type="PROSITE" id="PS00954">
    <property type="entry name" value="IGP_DEHYDRATASE_1"/>
    <property type="match status" value="1"/>
</dbReference>
<dbReference type="GO" id="GO:0004424">
    <property type="term" value="F:imidazoleglycerol-phosphate dehydratase activity"/>
    <property type="evidence" value="ECO:0007669"/>
    <property type="project" value="UniProtKB-UniRule"/>
</dbReference>
<dbReference type="Proteomes" id="UP000025061">
    <property type="component" value="Unassembled WGS sequence"/>
</dbReference>
<dbReference type="InterPro" id="IPR020568">
    <property type="entry name" value="Ribosomal_Su5_D2-typ_SF"/>
</dbReference>
<dbReference type="NCBIfam" id="NF002111">
    <property type="entry name" value="PRK00951.2-1"/>
    <property type="match status" value="1"/>
</dbReference>
<comment type="similarity">
    <text evidence="6 7">Belongs to the imidazoleglycerol-phosphate dehydratase family.</text>
</comment>
<proteinExistence type="inferred from homology"/>
<keyword evidence="5 6" id="KW-0456">Lyase</keyword>
<dbReference type="HAMAP" id="MF_00076">
    <property type="entry name" value="HisB"/>
    <property type="match status" value="1"/>
</dbReference>
<reference evidence="8 9" key="1">
    <citation type="submission" date="2013-04" db="EMBL/GenBank/DDBJ databases">
        <title>Hyphomonas hirschiana VP5 Genome Sequencing.</title>
        <authorList>
            <person name="Lai Q."/>
            <person name="Shao Z."/>
        </authorList>
    </citation>
    <scope>NUCLEOTIDE SEQUENCE [LARGE SCALE GENOMIC DNA]</scope>
    <source>
        <strain evidence="8 9">VP5</strain>
    </source>
</reference>
<dbReference type="Pfam" id="PF00475">
    <property type="entry name" value="IGPD"/>
    <property type="match status" value="1"/>
</dbReference>
<dbReference type="PROSITE" id="PS00955">
    <property type="entry name" value="IGP_DEHYDRATASE_2"/>
    <property type="match status" value="1"/>
</dbReference>
<dbReference type="EMBL" id="ARYI01000006">
    <property type="protein sequence ID" value="KCZ94886.1"/>
    <property type="molecule type" value="Genomic_DNA"/>
</dbReference>
<dbReference type="InterPro" id="IPR000807">
    <property type="entry name" value="ImidazoleglycerolP_deHydtase"/>
</dbReference>
<dbReference type="AlphaFoldDB" id="A0A059FWJ9"/>
<keyword evidence="3 6" id="KW-0028">Amino-acid biosynthesis</keyword>
<dbReference type="NCBIfam" id="NF002114">
    <property type="entry name" value="PRK00951.2-4"/>
    <property type="match status" value="1"/>
</dbReference>
<keyword evidence="4 6" id="KW-0368">Histidine biosynthesis</keyword>
<dbReference type="SMR" id="A0A059FWJ9"/>
<dbReference type="CDD" id="cd07914">
    <property type="entry name" value="IGPD"/>
    <property type="match status" value="1"/>
</dbReference>
<dbReference type="InterPro" id="IPR020565">
    <property type="entry name" value="ImidazoleglycerP_deHydtase_CS"/>
</dbReference>
<sequence length="208" mass="23124">MRLRQFIWLSMTQTRTADVSRSTKETEISVSVNLDGTGKADIETGIGFFDHMLDSLARHSLIDLKVRCKGDTHIDFHHSVEDTGIVIGQAIAKALGDFGGITRFGHAYIPMDETLTRASVDLCKRPYLIWKVEFRRDKIGEMDTELFKEFFHALAGNGGMCLHVENIYGENNHHIAESCFKATARALRTAITVDPRLGGKPASTKGSL</sequence>
<dbReference type="FunFam" id="3.30.230.40:FF:000003">
    <property type="entry name" value="Imidazoleglycerol-phosphate dehydratase HisB"/>
    <property type="match status" value="1"/>
</dbReference>
<protein>
    <recommendedName>
        <fullName evidence="2 6">Imidazoleglycerol-phosphate dehydratase</fullName>
        <shortName evidence="6">IGPD</shortName>
        <ecNumber evidence="6 7">4.2.1.19</ecNumber>
    </recommendedName>
</protein>
<dbReference type="FunFam" id="3.30.230.40:FF:000001">
    <property type="entry name" value="Imidazoleglycerol-phosphate dehydratase HisB"/>
    <property type="match status" value="1"/>
</dbReference>
<evidence type="ECO:0000256" key="3">
    <source>
        <dbReference type="ARBA" id="ARBA00022605"/>
    </source>
</evidence>
<dbReference type="GO" id="GO:0005737">
    <property type="term" value="C:cytoplasm"/>
    <property type="evidence" value="ECO:0007669"/>
    <property type="project" value="UniProtKB-SubCell"/>
</dbReference>
<dbReference type="UniPathway" id="UPA00031">
    <property type="reaction ID" value="UER00011"/>
</dbReference>
<dbReference type="PANTHER" id="PTHR23133">
    <property type="entry name" value="IMIDAZOLEGLYCEROL-PHOSPHATE DEHYDRATASE HIS7"/>
    <property type="match status" value="1"/>
</dbReference>
<comment type="pathway">
    <text evidence="1 6 7">Amino-acid biosynthesis; L-histidine biosynthesis; L-histidine from 5-phospho-alpha-D-ribose 1-diphosphate: step 6/9.</text>
</comment>
<accession>A0A059FWJ9</accession>